<dbReference type="EMBL" id="MU853379">
    <property type="protein sequence ID" value="KAK4107211.1"/>
    <property type="molecule type" value="Genomic_DNA"/>
</dbReference>
<dbReference type="InterPro" id="IPR002196">
    <property type="entry name" value="Glyco_hydro_24"/>
</dbReference>
<dbReference type="InterPro" id="IPR034690">
    <property type="entry name" value="Endolysin_T4_type"/>
</dbReference>
<dbReference type="InterPro" id="IPR023346">
    <property type="entry name" value="Lysozyme-like_dom_sf"/>
</dbReference>
<accession>A0AAN6QCT6</accession>
<dbReference type="GO" id="GO:0009253">
    <property type="term" value="P:peptidoglycan catabolic process"/>
    <property type="evidence" value="ECO:0007669"/>
    <property type="project" value="InterPro"/>
</dbReference>
<dbReference type="InterPro" id="IPR051018">
    <property type="entry name" value="Bacteriophage_GH24"/>
</dbReference>
<sequence length="264" mass="28009">MQLTTLAVLAAALVPALAYPITGDDVNCRSGPGTNYAVKKTYKKGTDVKVTCQTEGTNINGNSIWDKTSDGCYVSDYYVKTGSNGYVTTKCGSSGGGSGGSCSPPKSNQATVDLIAEFEGFRANVYTDATGHPTVGYGHLCSNSKCSDVKYPIPLSSANGKKLLADDMKRFEKCISQMVKATVNLNQYGALVSWSFNMGCGAAQSSTLVKRLNNGENVNKVLSEELPKWVHGNGKVLPGLVRRRNAEIALAKKATDDKALPVKC</sequence>
<evidence type="ECO:0000256" key="3">
    <source>
        <dbReference type="ARBA" id="ARBA00022638"/>
    </source>
</evidence>
<dbReference type="GO" id="GO:0031640">
    <property type="term" value="P:killing of cells of another organism"/>
    <property type="evidence" value="ECO:0007669"/>
    <property type="project" value="UniProtKB-KW"/>
</dbReference>
<gene>
    <name evidence="8" type="ORF">N656DRAFT_720585</name>
</gene>
<keyword evidence="5" id="KW-1035">Host cytoplasm</keyword>
<dbReference type="GO" id="GO:0016998">
    <property type="term" value="P:cell wall macromolecule catabolic process"/>
    <property type="evidence" value="ECO:0007669"/>
    <property type="project" value="InterPro"/>
</dbReference>
<evidence type="ECO:0000256" key="4">
    <source>
        <dbReference type="ARBA" id="ARBA00022801"/>
    </source>
</evidence>
<dbReference type="InterPro" id="IPR033907">
    <property type="entry name" value="Endolysin_autolysin"/>
</dbReference>
<keyword evidence="7" id="KW-0732">Signal</keyword>
<dbReference type="AlphaFoldDB" id="A0AAN6QCT6"/>
<dbReference type="Proteomes" id="UP001302812">
    <property type="component" value="Unassembled WGS sequence"/>
</dbReference>
<keyword evidence="3" id="KW-0081">Bacteriolytic enzyme</keyword>
<protein>
    <submittedName>
        <fullName evidence="8">Glycoside hydrolase family 24 protein</fullName>
    </submittedName>
</protein>
<dbReference type="PANTHER" id="PTHR38107:SF3">
    <property type="entry name" value="LYSOZYME RRRD-RELATED"/>
    <property type="match status" value="1"/>
</dbReference>
<keyword evidence="4 8" id="KW-0378">Hydrolase</keyword>
<name>A0AAN6QCT6_9PEZI</name>
<dbReference type="PANTHER" id="PTHR38107">
    <property type="match status" value="1"/>
</dbReference>
<comment type="caution">
    <text evidence="8">The sequence shown here is derived from an EMBL/GenBank/DDBJ whole genome shotgun (WGS) entry which is preliminary data.</text>
</comment>
<evidence type="ECO:0000313" key="8">
    <source>
        <dbReference type="EMBL" id="KAK4107211.1"/>
    </source>
</evidence>
<keyword evidence="6" id="KW-0326">Glycosidase</keyword>
<feature type="signal peptide" evidence="7">
    <location>
        <begin position="1"/>
        <end position="18"/>
    </location>
</feature>
<evidence type="ECO:0000256" key="5">
    <source>
        <dbReference type="ARBA" id="ARBA00023200"/>
    </source>
</evidence>
<comment type="catalytic activity">
    <reaction evidence="1">
        <text>Hydrolysis of (1-&gt;4)-beta-linkages between N-acetylmuramic acid and N-acetyl-D-glucosamine residues in a peptidoglycan and between N-acetyl-D-glucosamine residues in chitodextrins.</text>
        <dbReference type="EC" id="3.2.1.17"/>
    </reaction>
</comment>
<evidence type="ECO:0000256" key="7">
    <source>
        <dbReference type="SAM" id="SignalP"/>
    </source>
</evidence>
<dbReference type="GO" id="GO:0042742">
    <property type="term" value="P:defense response to bacterium"/>
    <property type="evidence" value="ECO:0007669"/>
    <property type="project" value="UniProtKB-KW"/>
</dbReference>
<keyword evidence="2" id="KW-0929">Antimicrobial</keyword>
<dbReference type="GO" id="GO:0003796">
    <property type="term" value="F:lysozyme activity"/>
    <property type="evidence" value="ECO:0007669"/>
    <property type="project" value="UniProtKB-EC"/>
</dbReference>
<feature type="chain" id="PRO_5043022378" evidence="7">
    <location>
        <begin position="19"/>
        <end position="264"/>
    </location>
</feature>
<evidence type="ECO:0000313" key="9">
    <source>
        <dbReference type="Proteomes" id="UP001302812"/>
    </source>
</evidence>
<dbReference type="InterPro" id="IPR023347">
    <property type="entry name" value="Lysozyme_dom_sf"/>
</dbReference>
<evidence type="ECO:0000256" key="6">
    <source>
        <dbReference type="ARBA" id="ARBA00023295"/>
    </source>
</evidence>
<dbReference type="GeneID" id="89936576"/>
<organism evidence="8 9">
    <name type="scientific">Canariomyces notabilis</name>
    <dbReference type="NCBI Taxonomy" id="2074819"/>
    <lineage>
        <taxon>Eukaryota</taxon>
        <taxon>Fungi</taxon>
        <taxon>Dikarya</taxon>
        <taxon>Ascomycota</taxon>
        <taxon>Pezizomycotina</taxon>
        <taxon>Sordariomycetes</taxon>
        <taxon>Sordariomycetidae</taxon>
        <taxon>Sordariales</taxon>
        <taxon>Chaetomiaceae</taxon>
        <taxon>Canariomyces</taxon>
    </lineage>
</organism>
<reference evidence="8" key="1">
    <citation type="journal article" date="2023" name="Mol. Phylogenet. Evol.">
        <title>Genome-scale phylogeny and comparative genomics of the fungal order Sordariales.</title>
        <authorList>
            <person name="Hensen N."/>
            <person name="Bonometti L."/>
            <person name="Westerberg I."/>
            <person name="Brannstrom I.O."/>
            <person name="Guillou S."/>
            <person name="Cros-Aarteil S."/>
            <person name="Calhoun S."/>
            <person name="Haridas S."/>
            <person name="Kuo A."/>
            <person name="Mondo S."/>
            <person name="Pangilinan J."/>
            <person name="Riley R."/>
            <person name="LaButti K."/>
            <person name="Andreopoulos B."/>
            <person name="Lipzen A."/>
            <person name="Chen C."/>
            <person name="Yan M."/>
            <person name="Daum C."/>
            <person name="Ng V."/>
            <person name="Clum A."/>
            <person name="Steindorff A."/>
            <person name="Ohm R.A."/>
            <person name="Martin F."/>
            <person name="Silar P."/>
            <person name="Natvig D.O."/>
            <person name="Lalanne C."/>
            <person name="Gautier V."/>
            <person name="Ament-Velasquez S.L."/>
            <person name="Kruys A."/>
            <person name="Hutchinson M.I."/>
            <person name="Powell A.J."/>
            <person name="Barry K."/>
            <person name="Miller A.N."/>
            <person name="Grigoriev I.V."/>
            <person name="Debuchy R."/>
            <person name="Gladieux P."/>
            <person name="Hiltunen Thoren M."/>
            <person name="Johannesson H."/>
        </authorList>
    </citation>
    <scope>NUCLEOTIDE SEQUENCE</scope>
    <source>
        <strain evidence="8">CBS 508.74</strain>
    </source>
</reference>
<dbReference type="HAMAP" id="MF_04110">
    <property type="entry name" value="ENDOLYSIN_T4"/>
    <property type="match status" value="1"/>
</dbReference>
<dbReference type="SUPFAM" id="SSF53955">
    <property type="entry name" value="Lysozyme-like"/>
    <property type="match status" value="1"/>
</dbReference>
<keyword evidence="9" id="KW-1185">Reference proteome</keyword>
<dbReference type="RefSeq" id="XP_064664781.1">
    <property type="nucleotide sequence ID" value="XM_064812451.1"/>
</dbReference>
<dbReference type="Pfam" id="PF00959">
    <property type="entry name" value="Phage_lysozyme"/>
    <property type="match status" value="1"/>
</dbReference>
<reference evidence="8" key="2">
    <citation type="submission" date="2023-05" db="EMBL/GenBank/DDBJ databases">
        <authorList>
            <consortium name="Lawrence Berkeley National Laboratory"/>
            <person name="Steindorff A."/>
            <person name="Hensen N."/>
            <person name="Bonometti L."/>
            <person name="Westerberg I."/>
            <person name="Brannstrom I.O."/>
            <person name="Guillou S."/>
            <person name="Cros-Aarteil S."/>
            <person name="Calhoun S."/>
            <person name="Haridas S."/>
            <person name="Kuo A."/>
            <person name="Mondo S."/>
            <person name="Pangilinan J."/>
            <person name="Riley R."/>
            <person name="Labutti K."/>
            <person name="Andreopoulos B."/>
            <person name="Lipzen A."/>
            <person name="Chen C."/>
            <person name="Yanf M."/>
            <person name="Daum C."/>
            <person name="Ng V."/>
            <person name="Clum A."/>
            <person name="Ohm R."/>
            <person name="Martin F."/>
            <person name="Silar P."/>
            <person name="Natvig D."/>
            <person name="Lalanne C."/>
            <person name="Gautier V."/>
            <person name="Ament-Velasquez S.L."/>
            <person name="Kruys A."/>
            <person name="Hutchinson M.I."/>
            <person name="Powell A.J."/>
            <person name="Barry K."/>
            <person name="Miller A.N."/>
            <person name="Grigoriev I.V."/>
            <person name="Debuchy R."/>
            <person name="Gladieux P."/>
            <person name="Thoren M.H."/>
            <person name="Johannesson H."/>
        </authorList>
    </citation>
    <scope>NUCLEOTIDE SEQUENCE</scope>
    <source>
        <strain evidence="8">CBS 508.74</strain>
    </source>
</reference>
<evidence type="ECO:0000256" key="2">
    <source>
        <dbReference type="ARBA" id="ARBA00022529"/>
    </source>
</evidence>
<dbReference type="Gene3D" id="1.10.530.40">
    <property type="match status" value="1"/>
</dbReference>
<dbReference type="CDD" id="cd00737">
    <property type="entry name" value="lyz_endolysin_autolysin"/>
    <property type="match status" value="1"/>
</dbReference>
<proteinExistence type="inferred from homology"/>
<dbReference type="Gene3D" id="2.30.30.40">
    <property type="entry name" value="SH3 Domains"/>
    <property type="match status" value="1"/>
</dbReference>
<evidence type="ECO:0000256" key="1">
    <source>
        <dbReference type="ARBA" id="ARBA00000632"/>
    </source>
</evidence>